<sequence>MEEREPAEAEEVELQFVARLVWSRFLSDWRSVSRIVHLQLWNEDLLRERFAYGEKEGLHLLMVRVYRTEKGKYPWDRSLGGCRSWVKVERPWGEELTPVLSEAEFGSREREVRAAVEIG</sequence>
<evidence type="ECO:0000313" key="2">
    <source>
        <dbReference type="Proteomes" id="UP000381693"/>
    </source>
</evidence>
<dbReference type="Proteomes" id="UP000381693">
    <property type="component" value="Unassembled WGS sequence"/>
</dbReference>
<name>A0A5E6M7H9_9BACT</name>
<proteinExistence type="predicted"/>
<accession>A0A5E6M7H9</accession>
<dbReference type="AlphaFoldDB" id="A0A5E6M7H9"/>
<dbReference type="InterPro" id="IPR014923">
    <property type="entry name" value="DUF1802"/>
</dbReference>
<organism evidence="1 2">
    <name type="scientific">Methylacidimicrobium cyclopophantes</name>
    <dbReference type="NCBI Taxonomy" id="1041766"/>
    <lineage>
        <taxon>Bacteria</taxon>
        <taxon>Pseudomonadati</taxon>
        <taxon>Verrucomicrobiota</taxon>
        <taxon>Methylacidimicrobium</taxon>
    </lineage>
</organism>
<keyword evidence="2" id="KW-1185">Reference proteome</keyword>
<evidence type="ECO:0000313" key="1">
    <source>
        <dbReference type="EMBL" id="VVM05170.1"/>
    </source>
</evidence>
<gene>
    <name evidence="1" type="ORF">MAMC_00442</name>
</gene>
<dbReference type="Pfam" id="PF08819">
    <property type="entry name" value="DUF1802"/>
    <property type="match status" value="1"/>
</dbReference>
<comment type="caution">
    <text evidence="1">The sequence shown here is derived from an EMBL/GenBank/DDBJ whole genome shotgun (WGS) entry which is preliminary data.</text>
</comment>
<protein>
    <submittedName>
        <fullName evidence="1">Uncharacterized protein</fullName>
    </submittedName>
</protein>
<reference evidence="1" key="1">
    <citation type="submission" date="2019-09" db="EMBL/GenBank/DDBJ databases">
        <authorList>
            <person name="Cremers G."/>
        </authorList>
    </citation>
    <scope>NUCLEOTIDE SEQUENCE [LARGE SCALE GENOMIC DNA]</scope>
    <source>
        <strain evidence="1">3B</strain>
    </source>
</reference>
<dbReference type="EMBL" id="CABFUZ020000081">
    <property type="protein sequence ID" value="VVM05170.1"/>
    <property type="molecule type" value="Genomic_DNA"/>
</dbReference>